<accession>A0A5S6QK19</accession>
<evidence type="ECO:0000313" key="2">
    <source>
        <dbReference type="WBParaSite" id="TMUE_2000007530.1"/>
    </source>
</evidence>
<keyword evidence="1" id="KW-1185">Reference proteome</keyword>
<reference evidence="2" key="1">
    <citation type="submission" date="2019-12" db="UniProtKB">
        <authorList>
            <consortium name="WormBaseParasite"/>
        </authorList>
    </citation>
    <scope>IDENTIFICATION</scope>
</reference>
<protein>
    <submittedName>
        <fullName evidence="2">DRBM domain-containing protein</fullName>
    </submittedName>
</protein>
<dbReference type="CDD" id="cd00048">
    <property type="entry name" value="DSRM_SF"/>
    <property type="match status" value="1"/>
</dbReference>
<dbReference type="WBParaSite" id="TMUE_2000007530.1">
    <property type="protein sequence ID" value="TMUE_2000007530.1"/>
    <property type="gene ID" value="WBGene00290364"/>
</dbReference>
<proteinExistence type="predicted"/>
<organism evidence="1 2">
    <name type="scientific">Trichuris muris</name>
    <name type="common">Mouse whipworm</name>
    <dbReference type="NCBI Taxonomy" id="70415"/>
    <lineage>
        <taxon>Eukaryota</taxon>
        <taxon>Metazoa</taxon>
        <taxon>Ecdysozoa</taxon>
        <taxon>Nematoda</taxon>
        <taxon>Enoplea</taxon>
        <taxon>Dorylaimia</taxon>
        <taxon>Trichinellida</taxon>
        <taxon>Trichuridae</taxon>
        <taxon>Trichuris</taxon>
    </lineage>
</organism>
<dbReference type="SUPFAM" id="SSF54768">
    <property type="entry name" value="dsRNA-binding domain-like"/>
    <property type="match status" value="1"/>
</dbReference>
<dbReference type="AlphaFoldDB" id="A0A5S6QK19"/>
<evidence type="ECO:0000313" key="1">
    <source>
        <dbReference type="Proteomes" id="UP000046395"/>
    </source>
</evidence>
<sequence>MAVAEKHRHPSELINIYTRRNGFCCRSDVKFDQTKRLFWCNLTIGDWVFRAYGKSKQNAKRNAAVEFLKDRATKSNRVDWGLPKEKAACEAYLKQFSEPVYSCTSPPEETAVSKANLPRVGHIMELKRICVMKRQKNCGTVGHSSARAVQEEKQWLRRRLSA</sequence>
<dbReference type="Proteomes" id="UP000046395">
    <property type="component" value="Unassembled WGS sequence"/>
</dbReference>
<dbReference type="Gene3D" id="3.30.160.20">
    <property type="match status" value="1"/>
</dbReference>
<name>A0A5S6QK19_TRIMR</name>